<dbReference type="Proteomes" id="UP000598971">
    <property type="component" value="Unassembled WGS sequence"/>
</dbReference>
<feature type="chain" id="PRO_5035207953" description="YD repeat-containing protein" evidence="1">
    <location>
        <begin position="20"/>
        <end position="292"/>
    </location>
</feature>
<evidence type="ECO:0000313" key="2">
    <source>
        <dbReference type="EMBL" id="NNV54751.1"/>
    </source>
</evidence>
<organism evidence="2 3">
    <name type="scientific">Limnovirga soli</name>
    <dbReference type="NCBI Taxonomy" id="2656915"/>
    <lineage>
        <taxon>Bacteria</taxon>
        <taxon>Pseudomonadati</taxon>
        <taxon>Bacteroidota</taxon>
        <taxon>Chitinophagia</taxon>
        <taxon>Chitinophagales</taxon>
        <taxon>Chitinophagaceae</taxon>
        <taxon>Limnovirga</taxon>
    </lineage>
</organism>
<accession>A0A8J8FF24</accession>
<keyword evidence="1" id="KW-0732">Signal</keyword>
<dbReference type="RefSeq" id="WP_171606676.1">
    <property type="nucleotide sequence ID" value="NZ_WHPF01000003.1"/>
</dbReference>
<keyword evidence="3" id="KW-1185">Reference proteome</keyword>
<evidence type="ECO:0000313" key="3">
    <source>
        <dbReference type="Proteomes" id="UP000598971"/>
    </source>
</evidence>
<proteinExistence type="predicted"/>
<dbReference type="PROSITE" id="PS51257">
    <property type="entry name" value="PROKAR_LIPOPROTEIN"/>
    <property type="match status" value="1"/>
</dbReference>
<protein>
    <recommendedName>
        <fullName evidence="4">YD repeat-containing protein</fullName>
    </recommendedName>
</protein>
<gene>
    <name evidence="2" type="ORF">GD597_04695</name>
</gene>
<feature type="signal peptide" evidence="1">
    <location>
        <begin position="1"/>
        <end position="19"/>
    </location>
</feature>
<name>A0A8J8FF24_9BACT</name>
<evidence type="ECO:0008006" key="4">
    <source>
        <dbReference type="Google" id="ProtNLM"/>
    </source>
</evidence>
<sequence length="292" mass="31403">MKQFPLFLVLCLVMLSACQKDIDLVLPEDGNGGGGTDTTGTGGNTSGALLVRSVSISNGESFTTNYSYTANKKIEVIDMAGISGGIDAGSYRRFYRDAAGRIIRIANKVAPQGGIAIDTSFTYVYYPDATTLQYTYTVQTISIAGFEVTDSVLYTYNNAKQITEQYDYQLSPLFGIVQESKTEYTYDAAGNLATITGYNNITGTMEVVSTFQLQYDNKTNPLGADSQSALINGGSPGASPNNVTQLRFSDVANATEQVINISYTYGSNGFPATAVQQDVSNNSVANITFYYQ</sequence>
<evidence type="ECO:0000256" key="1">
    <source>
        <dbReference type="SAM" id="SignalP"/>
    </source>
</evidence>
<dbReference type="AlphaFoldDB" id="A0A8J8FF24"/>
<dbReference type="EMBL" id="WHPF01000003">
    <property type="protein sequence ID" value="NNV54751.1"/>
    <property type="molecule type" value="Genomic_DNA"/>
</dbReference>
<reference evidence="2" key="1">
    <citation type="submission" date="2019-10" db="EMBL/GenBank/DDBJ databases">
        <title>Draft genome sequence of Panacibacter sp. KCS-6.</title>
        <authorList>
            <person name="Yim K.J."/>
        </authorList>
    </citation>
    <scope>NUCLEOTIDE SEQUENCE</scope>
    <source>
        <strain evidence="2">KCS-6</strain>
    </source>
</reference>
<comment type="caution">
    <text evidence="2">The sequence shown here is derived from an EMBL/GenBank/DDBJ whole genome shotgun (WGS) entry which is preliminary data.</text>
</comment>